<dbReference type="InterPro" id="IPR038475">
    <property type="entry name" value="RecG_C_sf"/>
</dbReference>
<sequence length="415" mass="47156">MKESKVLEYKESVTNQFLKTVSSYANFRTGKIIFGITDRGEYIGFNNVNQVILDIENKINDSITPKPNFTLSIQKNNTICLEVEKGIHKPYLYKGKAYRRSDTDTIEVDQLELKRLVLEGSNLSFEALESNASSFSFDTLSKILIENLNIKSVTDDLYKTLGLININDKYNNVASLLADNNNFSCIDIARFGYSINEILDRVKLSNISILSAYQTAIETFERYYEYDQIEGMYRKPVTIIPKDAFREALANAIVHRHWDINSHINIAMYQDKIEITSPGGLPSGISEFDYLENNISVLRNPILTNIFFRLGFIEVFGTGIQRIKEAYSEAAVKPQFIISDTSIKIILPVINAKPKVTKDESVIMEELKSGYVLSSSELVERTPFNKSKVIRLVNHLCESGYVYKVGTGRGTKYRV</sequence>
<dbReference type="PANTHER" id="PTHR30595:SF6">
    <property type="entry name" value="SCHLAFEN ALBA-2 DOMAIN-CONTAINING PROTEIN"/>
    <property type="match status" value="1"/>
</dbReference>
<dbReference type="InterPro" id="IPR007421">
    <property type="entry name" value="Schlafen_AlbA_2_dom"/>
</dbReference>
<dbReference type="InterPro" id="IPR036388">
    <property type="entry name" value="WH-like_DNA-bd_sf"/>
</dbReference>
<dbReference type="Gene3D" id="3.30.565.60">
    <property type="match status" value="1"/>
</dbReference>
<dbReference type="Pfam" id="PF04326">
    <property type="entry name" value="SLFN_AlbA_2"/>
    <property type="match status" value="1"/>
</dbReference>
<dbReference type="Gene3D" id="1.10.10.10">
    <property type="entry name" value="Winged helix-like DNA-binding domain superfamily/Winged helix DNA-binding domain"/>
    <property type="match status" value="1"/>
</dbReference>
<dbReference type="PANTHER" id="PTHR30595">
    <property type="entry name" value="GLPR-RELATED TRANSCRIPTIONAL REPRESSOR"/>
    <property type="match status" value="1"/>
</dbReference>
<dbReference type="AlphaFoldDB" id="A0A2G5NSI0"/>
<keyword evidence="3" id="KW-1185">Reference proteome</keyword>
<dbReference type="EMBL" id="MJBI02000001">
    <property type="protein sequence ID" value="RAI82667.1"/>
    <property type="molecule type" value="Genomic_DNA"/>
</dbReference>
<dbReference type="Pfam" id="PF13749">
    <property type="entry name" value="HATPase_c_4"/>
    <property type="match status" value="1"/>
</dbReference>
<evidence type="ECO:0000313" key="3">
    <source>
        <dbReference type="Proteomes" id="UP000229523"/>
    </source>
</evidence>
<dbReference type="InterPro" id="IPR038461">
    <property type="entry name" value="Schlafen_AlbA_2_dom_sf"/>
</dbReference>
<evidence type="ECO:0000259" key="1">
    <source>
        <dbReference type="Pfam" id="PF04326"/>
    </source>
</evidence>
<accession>A0A2G5NSI0</accession>
<protein>
    <submittedName>
        <fullName evidence="2">AAA family ATPase</fullName>
    </submittedName>
</protein>
<feature type="domain" description="Schlafen AlbA-2" evidence="1">
    <location>
        <begin position="3"/>
        <end position="106"/>
    </location>
</feature>
<comment type="caution">
    <text evidence="2">The sequence shown here is derived from an EMBL/GenBank/DDBJ whole genome shotgun (WGS) entry which is preliminary data.</text>
</comment>
<dbReference type="Proteomes" id="UP000229523">
    <property type="component" value="Unassembled WGS sequence"/>
</dbReference>
<name>A0A2G5NSI0_9STAP</name>
<organism evidence="2 3">
    <name type="scientific">Macrococcoides goetzii</name>
    <dbReference type="NCBI Taxonomy" id="1891097"/>
    <lineage>
        <taxon>Bacteria</taxon>
        <taxon>Bacillati</taxon>
        <taxon>Bacillota</taxon>
        <taxon>Bacilli</taxon>
        <taxon>Bacillales</taxon>
        <taxon>Staphylococcaceae</taxon>
        <taxon>Macrococcoides</taxon>
    </lineage>
</organism>
<gene>
    <name evidence="2" type="ORF">BFS35_002985</name>
</gene>
<dbReference type="RefSeq" id="WP_099577982.1">
    <property type="nucleotide sequence ID" value="NZ_MJBI02000001.1"/>
</dbReference>
<dbReference type="Gene3D" id="3.30.950.30">
    <property type="entry name" value="Schlafen, AAA domain"/>
    <property type="match status" value="1"/>
</dbReference>
<dbReference type="InterPro" id="IPR036390">
    <property type="entry name" value="WH_DNA-bd_sf"/>
</dbReference>
<proteinExistence type="predicted"/>
<evidence type="ECO:0000313" key="2">
    <source>
        <dbReference type="EMBL" id="RAI82667.1"/>
    </source>
</evidence>
<dbReference type="SUPFAM" id="SSF46785">
    <property type="entry name" value="Winged helix' DNA-binding domain"/>
    <property type="match status" value="1"/>
</dbReference>
<reference evidence="2 3" key="1">
    <citation type="journal article" date="2018" name="Front. Microbiol.">
        <title>Description and Comparative Genomics of Macrococcus caseolyticus subsp. hominis subsp. nov., Macrococcus goetzii sp. nov., Macrococcus epidermidis sp. nov., and Macrococcus bohemicus sp. nov., Novel Macrococci From Human Clinical Material With Virulence Potential and Suspected Uptake of Foreign DNA by Natural Transformation.</title>
        <authorList>
            <person name="Maslanova I."/>
            <person name="Wertheimer Z."/>
            <person name="Sedlacek I."/>
            <person name="Svec P."/>
            <person name="Indrakova A."/>
            <person name="Kovarovic V."/>
            <person name="Schumann P."/>
            <person name="Sproer C."/>
            <person name="Kralova S."/>
            <person name="Sedo O."/>
            <person name="Kristofova L."/>
            <person name="Vrbovska V."/>
            <person name="Fuzik T."/>
            <person name="Petras P."/>
            <person name="Zdrahal Z."/>
            <person name="Ruzickova V."/>
            <person name="Doskar J."/>
            <person name="Pantucek R."/>
        </authorList>
    </citation>
    <scope>NUCLEOTIDE SEQUENCE [LARGE SCALE GENOMIC DNA]</scope>
    <source>
        <strain evidence="2 3">CCM 4927</strain>
    </source>
</reference>